<dbReference type="EMBL" id="AFYH01150821">
    <property type="status" value="NOT_ANNOTATED_CDS"/>
    <property type="molecule type" value="Genomic_DNA"/>
</dbReference>
<dbReference type="EMBL" id="AFYH01150824">
    <property type="status" value="NOT_ANNOTATED_CDS"/>
    <property type="molecule type" value="Genomic_DNA"/>
</dbReference>
<dbReference type="EMBL" id="AFYH01150826">
    <property type="status" value="NOT_ANNOTATED_CDS"/>
    <property type="molecule type" value="Genomic_DNA"/>
</dbReference>
<dbReference type="OMA" id="GFTLWWA"/>
<keyword evidence="4" id="KW-1185">Reference proteome</keyword>
<dbReference type="EMBL" id="AFYH01150827">
    <property type="status" value="NOT_ANNOTATED_CDS"/>
    <property type="molecule type" value="Genomic_DNA"/>
</dbReference>
<proteinExistence type="inferred from homology"/>
<dbReference type="FunCoup" id="M3XJ90">
    <property type="interactions" value="208"/>
</dbReference>
<reference evidence="3" key="3">
    <citation type="submission" date="2025-09" db="UniProtKB">
        <authorList>
            <consortium name="Ensembl"/>
        </authorList>
    </citation>
    <scope>IDENTIFICATION</scope>
</reference>
<dbReference type="CTD" id="167555"/>
<dbReference type="AlphaFoldDB" id="M3XJ90"/>
<reference evidence="4" key="1">
    <citation type="submission" date="2011-08" db="EMBL/GenBank/DDBJ databases">
        <title>The draft genome of Latimeria chalumnae.</title>
        <authorList>
            <person name="Di Palma F."/>
            <person name="Alfoldi J."/>
            <person name="Johnson J."/>
            <person name="Berlin A."/>
            <person name="Gnerre S."/>
            <person name="Jaffe D."/>
            <person name="MacCallum I."/>
            <person name="Young S."/>
            <person name="Walker B.J."/>
            <person name="Lander E."/>
            <person name="Lindblad-Toh K."/>
        </authorList>
    </citation>
    <scope>NUCLEOTIDE SEQUENCE [LARGE SCALE GENOMIC DNA]</scope>
    <source>
        <strain evidence="4">Wild caught</strain>
    </source>
</reference>
<dbReference type="PANTHER" id="PTHR21184:SF3">
    <property type="entry name" value="PROTEIN FAM151B"/>
    <property type="match status" value="1"/>
</dbReference>
<dbReference type="STRING" id="7897.ENSLACP00000022796"/>
<dbReference type="Ensembl" id="ENSLACT00000025903.1">
    <property type="protein sequence ID" value="ENSLACP00000022796.1"/>
    <property type="gene ID" value="ENSLACG00000008431.2"/>
</dbReference>
<dbReference type="EMBL" id="AFYH01150822">
    <property type="status" value="NOT_ANNOTATED_CDS"/>
    <property type="molecule type" value="Genomic_DNA"/>
</dbReference>
<dbReference type="GeneID" id="102351432"/>
<dbReference type="Bgee" id="ENSLACG00000008431">
    <property type="expression patterns" value="Expressed in chordate pharynx and 6 other cell types or tissues"/>
</dbReference>
<dbReference type="GeneTree" id="ENSGT00530000063681"/>
<dbReference type="PANTHER" id="PTHR21184">
    <property type="entry name" value="MENORIN (DENDRITIC BRANCHING PROTEIN)"/>
    <property type="match status" value="1"/>
</dbReference>
<comment type="similarity">
    <text evidence="1">Belongs to the menorin family.</text>
</comment>
<evidence type="ECO:0000259" key="2">
    <source>
        <dbReference type="Pfam" id="PF10223"/>
    </source>
</evidence>
<dbReference type="Proteomes" id="UP000008672">
    <property type="component" value="Unassembled WGS sequence"/>
</dbReference>
<sequence>MNSISFISTLLSSPPPPPHRAVLIGAPVTAERRIRGWRLSSRIPLPAIMQEEVGNSSESVVDFFFRNGLISVRDGAEIIWYHAANSKAKLKEALQSSAHMIEADVLLRGQGSPHEEPIMAHPPDTDSDITLREWLNEVLKTDMGIKLDFKSLAAVEPSMKLLQVVKTELRRPVWINADILPGPNGRSTTVEAQKFLGTVRSFFPAVTLSLGWTTSWHPEADNEGYSWEMVNKMEDLCKHLCQMVTFPVRAALVCQSWPQLLWLLQQSDRYSLTVWTGKDDQYSVEDLLYIRDNFDKTRIYYDISEPQDTEFRRAIGARK</sequence>
<reference evidence="3" key="2">
    <citation type="submission" date="2025-08" db="UniProtKB">
        <authorList>
            <consortium name="Ensembl"/>
        </authorList>
    </citation>
    <scope>IDENTIFICATION</scope>
</reference>
<evidence type="ECO:0000313" key="4">
    <source>
        <dbReference type="Proteomes" id="UP000008672"/>
    </source>
</evidence>
<protein>
    <submittedName>
        <fullName evidence="3">Family with sequence similarity 151 member B</fullName>
    </submittedName>
</protein>
<name>M3XJ90_LATCH</name>
<evidence type="ECO:0000313" key="3">
    <source>
        <dbReference type="Ensembl" id="ENSLACP00000022796.1"/>
    </source>
</evidence>
<dbReference type="KEGG" id="lcm:102351432"/>
<dbReference type="EMBL" id="AFYH01150823">
    <property type="status" value="NOT_ANNOTATED_CDS"/>
    <property type="molecule type" value="Genomic_DNA"/>
</dbReference>
<dbReference type="InterPro" id="IPR019356">
    <property type="entry name" value="Menorin_dom"/>
</dbReference>
<dbReference type="OrthoDB" id="413402at2759"/>
<dbReference type="EMBL" id="AFYH01150820">
    <property type="status" value="NOT_ANNOTATED_CDS"/>
    <property type="molecule type" value="Genomic_DNA"/>
</dbReference>
<dbReference type="eggNOG" id="KOG3748">
    <property type="taxonomic scope" value="Eukaryota"/>
</dbReference>
<dbReference type="InParanoid" id="M3XJ90"/>
<gene>
    <name evidence="3" type="primary">FAM151B</name>
</gene>
<accession>M3XJ90</accession>
<evidence type="ECO:0000256" key="1">
    <source>
        <dbReference type="ARBA" id="ARBA00044953"/>
    </source>
</evidence>
<dbReference type="EMBL" id="AFYH01150825">
    <property type="status" value="NOT_ANNOTATED_CDS"/>
    <property type="molecule type" value="Genomic_DNA"/>
</dbReference>
<dbReference type="GO" id="GO:0005615">
    <property type="term" value="C:extracellular space"/>
    <property type="evidence" value="ECO:0007669"/>
    <property type="project" value="TreeGrafter"/>
</dbReference>
<organism evidence="3 4">
    <name type="scientific">Latimeria chalumnae</name>
    <name type="common">Coelacanth</name>
    <dbReference type="NCBI Taxonomy" id="7897"/>
    <lineage>
        <taxon>Eukaryota</taxon>
        <taxon>Metazoa</taxon>
        <taxon>Chordata</taxon>
        <taxon>Craniata</taxon>
        <taxon>Vertebrata</taxon>
        <taxon>Euteleostomi</taxon>
        <taxon>Coelacanthiformes</taxon>
        <taxon>Coelacanthidae</taxon>
        <taxon>Latimeria</taxon>
    </lineage>
</organism>
<feature type="domain" description="Menorin-like" evidence="2">
    <location>
        <begin position="74"/>
        <end position="307"/>
    </location>
</feature>
<dbReference type="Pfam" id="PF10223">
    <property type="entry name" value="Menorin_N"/>
    <property type="match status" value="1"/>
</dbReference>